<dbReference type="InterPro" id="IPR036250">
    <property type="entry name" value="AcylCo_DH-like_C"/>
</dbReference>
<evidence type="ECO:0000259" key="5">
    <source>
        <dbReference type="Pfam" id="PF00441"/>
    </source>
</evidence>
<dbReference type="PANTHER" id="PTHR43884:SF12">
    <property type="entry name" value="ISOVALERYL-COA DEHYDROGENASE, MITOCHONDRIAL-RELATED"/>
    <property type="match status" value="1"/>
</dbReference>
<dbReference type="SUPFAM" id="SSF47203">
    <property type="entry name" value="Acyl-CoA dehydrogenase C-terminal domain-like"/>
    <property type="match status" value="1"/>
</dbReference>
<name>A0A1I5SBG0_9RHOB</name>
<dbReference type="InterPro" id="IPR009100">
    <property type="entry name" value="AcylCoA_DH/oxidase_NM_dom_sf"/>
</dbReference>
<dbReference type="InterPro" id="IPR046373">
    <property type="entry name" value="Acyl-CoA_Oxase/DH_mid-dom_sf"/>
</dbReference>
<dbReference type="OrthoDB" id="2986495at2"/>
<keyword evidence="4" id="KW-0274">FAD</keyword>
<dbReference type="AlphaFoldDB" id="A0A1I5SBG0"/>
<proteinExistence type="inferred from homology"/>
<comment type="cofactor">
    <cofactor evidence="1">
        <name>FAD</name>
        <dbReference type="ChEBI" id="CHEBI:57692"/>
    </cofactor>
</comment>
<evidence type="ECO:0000256" key="1">
    <source>
        <dbReference type="ARBA" id="ARBA00001974"/>
    </source>
</evidence>
<dbReference type="Gene3D" id="2.40.110.10">
    <property type="entry name" value="Butyryl-CoA Dehydrogenase, subunit A, domain 2"/>
    <property type="match status" value="1"/>
</dbReference>
<evidence type="ECO:0000313" key="7">
    <source>
        <dbReference type="Proteomes" id="UP000199356"/>
    </source>
</evidence>
<dbReference type="InterPro" id="IPR037069">
    <property type="entry name" value="AcylCoA_DH/ox_N_sf"/>
</dbReference>
<evidence type="ECO:0000256" key="4">
    <source>
        <dbReference type="ARBA" id="ARBA00022827"/>
    </source>
</evidence>
<dbReference type="GO" id="GO:0050660">
    <property type="term" value="F:flavin adenine dinucleotide binding"/>
    <property type="evidence" value="ECO:0007669"/>
    <property type="project" value="InterPro"/>
</dbReference>
<dbReference type="PANTHER" id="PTHR43884">
    <property type="entry name" value="ACYL-COA DEHYDROGENASE"/>
    <property type="match status" value="1"/>
</dbReference>
<dbReference type="RefSeq" id="WP_093422827.1">
    <property type="nucleotide sequence ID" value="NZ_FOXA01000010.1"/>
</dbReference>
<evidence type="ECO:0000256" key="3">
    <source>
        <dbReference type="ARBA" id="ARBA00022630"/>
    </source>
</evidence>
<dbReference type="STRING" id="441119.SAMN04488047_110142"/>
<reference evidence="6 7" key="1">
    <citation type="submission" date="2016-10" db="EMBL/GenBank/DDBJ databases">
        <authorList>
            <person name="de Groot N.N."/>
        </authorList>
    </citation>
    <scope>NUCLEOTIDE SEQUENCE [LARGE SCALE GENOMIC DNA]</scope>
    <source>
        <strain evidence="6 7">DSM 19547</strain>
    </source>
</reference>
<dbReference type="InterPro" id="IPR009075">
    <property type="entry name" value="AcylCo_DH/oxidase_C"/>
</dbReference>
<keyword evidence="7" id="KW-1185">Reference proteome</keyword>
<keyword evidence="3" id="KW-0285">Flavoprotein</keyword>
<dbReference type="Pfam" id="PF00441">
    <property type="entry name" value="Acyl-CoA_dh_1"/>
    <property type="match status" value="1"/>
</dbReference>
<protein>
    <submittedName>
        <fullName evidence="6">Acyl-CoA dehydrogenase</fullName>
    </submittedName>
</protein>
<dbReference type="EMBL" id="FOXA01000010">
    <property type="protein sequence ID" value="SFP68051.1"/>
    <property type="molecule type" value="Genomic_DNA"/>
</dbReference>
<dbReference type="Proteomes" id="UP000199356">
    <property type="component" value="Unassembled WGS sequence"/>
</dbReference>
<dbReference type="GO" id="GO:0003995">
    <property type="term" value="F:acyl-CoA dehydrogenase activity"/>
    <property type="evidence" value="ECO:0007669"/>
    <property type="project" value="TreeGrafter"/>
</dbReference>
<accession>A0A1I5SBG0</accession>
<dbReference type="Gene3D" id="1.20.140.10">
    <property type="entry name" value="Butyryl-CoA Dehydrogenase, subunit A, domain 3"/>
    <property type="match status" value="1"/>
</dbReference>
<sequence>MTLADRLSELAPPGPDAPDMATLIAALRREGVLAACAPASHGGADLAHHPDDPVRLLETLAEVGRADLSAGRLFEGHVNAVKLVTLYAEGPQRDRLLDAAGQGALFGVWGADGPDPVRLEGDRLSGQKLFASGADVLDVAVVSARDTDDKLQLLVLERDRLRDRLYPEEWSVSGMEATASGRCDLEGLVVHKDDMLGGPGDFLREPHFQGGVWRYAAVQMGAMRAMTAAAAAQLETRGQADAPLQSARLRAMVTACETARLWLVRAAEAVEHPDATLEAAATSILARLKTAEEAVALMAAMDQALGAASFATSHPVERRRRDLQFYLRQANPDGLGETAMRTIRQDARLARDWSLT</sequence>
<organism evidence="6 7">
    <name type="scientific">Tranquillimonas alkanivorans</name>
    <dbReference type="NCBI Taxonomy" id="441119"/>
    <lineage>
        <taxon>Bacteria</taxon>
        <taxon>Pseudomonadati</taxon>
        <taxon>Pseudomonadota</taxon>
        <taxon>Alphaproteobacteria</taxon>
        <taxon>Rhodobacterales</taxon>
        <taxon>Roseobacteraceae</taxon>
        <taxon>Tranquillimonas</taxon>
    </lineage>
</organism>
<dbReference type="Gene3D" id="1.10.540.10">
    <property type="entry name" value="Acyl-CoA dehydrogenase/oxidase, N-terminal domain"/>
    <property type="match status" value="1"/>
</dbReference>
<evidence type="ECO:0000313" key="6">
    <source>
        <dbReference type="EMBL" id="SFP68051.1"/>
    </source>
</evidence>
<comment type="similarity">
    <text evidence="2">Belongs to the acyl-CoA dehydrogenase family.</text>
</comment>
<dbReference type="SUPFAM" id="SSF56645">
    <property type="entry name" value="Acyl-CoA dehydrogenase NM domain-like"/>
    <property type="match status" value="1"/>
</dbReference>
<feature type="domain" description="Acyl-CoA dehydrogenase/oxidase C-terminal" evidence="5">
    <location>
        <begin position="215"/>
        <end position="326"/>
    </location>
</feature>
<gene>
    <name evidence="6" type="ORF">SAMN04488047_110142</name>
</gene>
<evidence type="ECO:0000256" key="2">
    <source>
        <dbReference type="ARBA" id="ARBA00009347"/>
    </source>
</evidence>